<accession>A0A7H4P0S9</accession>
<gene>
    <name evidence="1" type="ORF">NCTC9149_02445</name>
</gene>
<dbReference type="AlphaFoldDB" id="A0A7H4P0S9"/>
<sequence>MCRKACFPARHGVRQFMRAGRPYDMSHGGNDAAGRCAKTPKRQRRHTVARYARPPPLRRSLSPFSSLCSFLAAGIKGKLTFKEGGRATLPAFGRRLSRDGVRGDAPQINRCRGRQLFARWGGEIYSAPPGRQKSAWARLFAGEARCLNYFRSLTRENNSVRCLIFTARISSLLNPRKMCWAVKT</sequence>
<reference evidence="1 2" key="1">
    <citation type="submission" date="2018-06" db="EMBL/GenBank/DDBJ databases">
        <authorList>
            <consortium name="Pathogen Informatics"/>
            <person name="Doyle S."/>
        </authorList>
    </citation>
    <scope>NUCLEOTIDE SEQUENCE [LARGE SCALE GENOMIC DNA]</scope>
    <source>
        <strain evidence="1 2">NCTC9149</strain>
    </source>
</reference>
<comment type="caution">
    <text evidence="1">The sequence shown here is derived from an EMBL/GenBank/DDBJ whole genome shotgun (WGS) entry which is preliminary data.</text>
</comment>
<evidence type="ECO:0000313" key="1">
    <source>
        <dbReference type="EMBL" id="STW06044.1"/>
    </source>
</evidence>
<evidence type="ECO:0000313" key="2">
    <source>
        <dbReference type="Proteomes" id="UP000254571"/>
    </source>
</evidence>
<dbReference type="EMBL" id="UGMX01000002">
    <property type="protein sequence ID" value="STW06044.1"/>
    <property type="molecule type" value="Genomic_DNA"/>
</dbReference>
<protein>
    <submittedName>
        <fullName evidence="1">Uncharacterized protein</fullName>
    </submittedName>
</protein>
<dbReference type="Proteomes" id="UP000254571">
    <property type="component" value="Unassembled WGS sequence"/>
</dbReference>
<organism evidence="1 2">
    <name type="scientific">Klebsiella grimontii</name>
    <dbReference type="NCBI Taxonomy" id="2058152"/>
    <lineage>
        <taxon>Bacteria</taxon>
        <taxon>Pseudomonadati</taxon>
        <taxon>Pseudomonadota</taxon>
        <taxon>Gammaproteobacteria</taxon>
        <taxon>Enterobacterales</taxon>
        <taxon>Enterobacteriaceae</taxon>
        <taxon>Klebsiella/Raoultella group</taxon>
        <taxon>Klebsiella</taxon>
    </lineage>
</organism>
<proteinExistence type="predicted"/>
<name>A0A7H4P0S9_9ENTR</name>